<dbReference type="InterPro" id="IPR003615">
    <property type="entry name" value="HNH_nuc"/>
</dbReference>
<dbReference type="GO" id="GO:0004519">
    <property type="term" value="F:endonuclease activity"/>
    <property type="evidence" value="ECO:0007669"/>
    <property type="project" value="UniProtKB-KW"/>
</dbReference>
<organism evidence="2">
    <name type="scientific">Hokovirus HKV1</name>
    <dbReference type="NCBI Taxonomy" id="1977638"/>
    <lineage>
        <taxon>Viruses</taxon>
        <taxon>Varidnaviria</taxon>
        <taxon>Bamfordvirae</taxon>
        <taxon>Nucleocytoviricota</taxon>
        <taxon>Megaviricetes</taxon>
        <taxon>Imitervirales</taxon>
        <taxon>Mimiviridae</taxon>
        <taxon>Klosneuvirinae</taxon>
        <taxon>Hokovirus</taxon>
    </lineage>
</organism>
<keyword evidence="2" id="KW-0255">Endonuclease</keyword>
<proteinExistence type="predicted"/>
<keyword evidence="2" id="KW-0378">Hydrolase</keyword>
<gene>
    <name evidence="2" type="ORF">Hokovirus_1_39</name>
</gene>
<evidence type="ECO:0000313" key="2">
    <source>
        <dbReference type="EMBL" id="ARF10160.1"/>
    </source>
</evidence>
<name>A0A1V0SEK9_9VIRU</name>
<sequence>MQKLEEYLDKHDNNEISDTIYTKYNKFGYVNEHLFKLHLDFLLEFAYTIKLTKKSRKRLNQTEFRKKILKKFNYKCIVSDETCLDELSAAHIIPIKDMENYDIDNGLLLRENLHKTFDNYKWTINPFNLQIEIKENINVGQIKEYANKKLMINVNKYMFKYLLSHYEEFKK</sequence>
<dbReference type="EMBL" id="KY684103">
    <property type="protein sequence ID" value="ARF10160.1"/>
    <property type="molecule type" value="Genomic_DNA"/>
</dbReference>
<accession>A0A1V0SEK9</accession>
<feature type="domain" description="HNH nuclease" evidence="1">
    <location>
        <begin position="76"/>
        <end position="125"/>
    </location>
</feature>
<evidence type="ECO:0000259" key="1">
    <source>
        <dbReference type="Pfam" id="PF13391"/>
    </source>
</evidence>
<keyword evidence="2" id="KW-0540">Nuclease</keyword>
<reference evidence="2" key="1">
    <citation type="journal article" date="2017" name="Science">
        <title>Giant viruses with an expanded complement of translation system components.</title>
        <authorList>
            <person name="Schulz F."/>
            <person name="Yutin N."/>
            <person name="Ivanova N.N."/>
            <person name="Ortega D.R."/>
            <person name="Lee T.K."/>
            <person name="Vierheilig J."/>
            <person name="Daims H."/>
            <person name="Horn M."/>
            <person name="Wagner M."/>
            <person name="Jensen G.J."/>
            <person name="Kyrpides N.C."/>
            <person name="Koonin E.V."/>
            <person name="Woyke T."/>
        </authorList>
    </citation>
    <scope>NUCLEOTIDE SEQUENCE</scope>
    <source>
        <strain evidence="2">HKV1</strain>
    </source>
</reference>
<protein>
    <submittedName>
        <fullName evidence="2">HNH endonuclease</fullName>
    </submittedName>
</protein>
<dbReference type="Pfam" id="PF13391">
    <property type="entry name" value="HNH_2"/>
    <property type="match status" value="1"/>
</dbReference>